<feature type="compositionally biased region" description="Low complexity" evidence="3">
    <location>
        <begin position="26"/>
        <end position="37"/>
    </location>
</feature>
<dbReference type="RefSeq" id="WP_312748627.1">
    <property type="nucleotide sequence ID" value="NZ_CP116968.1"/>
</dbReference>
<dbReference type="Gene3D" id="2.60.120.200">
    <property type="match status" value="1"/>
</dbReference>
<feature type="compositionally biased region" description="Low complexity" evidence="3">
    <location>
        <begin position="1980"/>
        <end position="1989"/>
    </location>
</feature>
<dbReference type="CDD" id="cd00110">
    <property type="entry name" value="LamG"/>
    <property type="match status" value="1"/>
</dbReference>
<dbReference type="SMART" id="SM00282">
    <property type="entry name" value="LamG"/>
    <property type="match status" value="1"/>
</dbReference>
<feature type="domain" description="Cadherin" evidence="5">
    <location>
        <begin position="1684"/>
        <end position="1774"/>
    </location>
</feature>
<dbReference type="InterPro" id="IPR025592">
    <property type="entry name" value="DUF4347"/>
</dbReference>
<dbReference type="InterPro" id="IPR015919">
    <property type="entry name" value="Cadherin-like_sf"/>
</dbReference>
<proteinExistence type="predicted"/>
<accession>A0AA96GMF2</accession>
<dbReference type="SMART" id="SM00112">
    <property type="entry name" value="CA"/>
    <property type="match status" value="1"/>
</dbReference>
<feature type="region of interest" description="Disordered" evidence="3">
    <location>
        <begin position="1769"/>
        <end position="1842"/>
    </location>
</feature>
<dbReference type="Gene3D" id="2.60.40.2810">
    <property type="match status" value="1"/>
</dbReference>
<sequence>MKALLALEPRILFDGAAFVTGAEVAQDQTTQDQPDPDINADTKNSSGENIATDHDAFWASGLSLATPADRREMVFIDTRVENYTALMDGIDPATEVILLDARRDGIEQIAEALKDRSDIDAIHLIGEGTESEMHLGTAFLTQEAISGRYANLFTQIGQSLSADADLLIYGCNFGRGQAGLSAMQTIAQLTGADIAASTDRTGHINEYANWQLEVSTGFIETSIVIGQATQDSWEGVLATFTVTTTADGGAGSLRQAILDANANSGTDSIIFVGSGTYLLTITGTGENSAVTGDLDITESLTITGNGVGNTIIDGGGIDRVFDVRSSSVATISNVTVQGGNSSSGGGISVDSGTNVTLSNVIVSGNTTSVGGGGISNKGTLTLTDTAISGNSAVWGGGIYNESGVVTLNRVTIGPGNTATNDGGGIYNFGVGAGLSLTNVTITGNSAGINGGGIWTNRTVDITNSTIASNTSGGGIYGSGAQGNVTLKNTILDNNIGGNANKAMTSLGNNIDSDGTAGLGDPLDGQDPMLAGLADNGGPTQTHALLVGSPGIDAGTAVGTPLTDQRGVSRVGNVDIGAFEFTSTNQAPVNVVPVAQTTNQDTTLVFSSGTSNQISISDPDAGTSEVEVTLSATNGTVTLAGTAGLTFSIGDGTGDTTMTFAGTVAAINTALNGLMFDPPTSYTGPASVDITTRDQGNSGAAPLDGDANITTKYTFDVDGTDAIGINDATLNNGAAIVTDGERGNVLSTDGINDYARVPAAATNGLAQFTFSFWVKTTESRTNATYYNRPTLFGMELAGFGNNDLALNTNNGFIGFWTGLAGAGDGNYLSTTTQINDNQWHQITVSNNGASASLYVDGVLETSLATGNGLANSAFFIGALNNSGAPGRYHSGFFDDVRIFNRSLTSQEANDLYSLSDTDNVAITVSVAPTLDLDANDSSGATGNDYQFTFTEGDGPTAIADTDTDVVDPDSTTFASVKLAVTGLLDGNAETLVLDGDTFALATANAGQDTTGGNYRVVIATGAGTASVTITKQGGGTFTEAETETLIEAVQYQHTDTSTPTDGNRLIDIIVNDGSADSAPARTTINVNPVNDQPTFAGLDNAPTFTEGGTPAVLDGNVTIADPELDAADNYNGATLTLVRNGGANAEDIFGGSGTLNSLTQSGSLVVGGTTIGTVTTNGGGTLVLTFNGNATTARVNSALQQLTYANNSFTPPASVQINFTINDGNSGGQGGGGALNGSGLVTVTILATNTAPAFSGLDNTPTFTEGGLPVVLDNNAIIADPELDAANNYNGATLTLVRYGGANAEDLFNGSGTLLPLIENGNVWIGITNIGTVTTNSGGTLVLTFNGNATTALVNSALQQLTYANNSPTPPANVQIDFTIDDGNAGAQGSGGALTGTGSITVGINAINTPPVAVLDVFVVNEGSTNTLNLAGNDIDLDDGLDLTSITIISGPTNGTISAINPDGTMDYLHNGSETLSDSFTYTINDLAGATSNTVTVSLNVTPVNDSPTLRNVPLALNPSTEDTGFPVGAVGTLVSSLVDLDTIPGGHDNVTDPDPGALTGMAVTQVDETNGSWLYSTDNGVNWLGLTGVNPNAARLLAADGATRLYFQPNPDFFGTVLSGITFRAWDQVNGSNGAIGDTTPPGGTSGFSTAQGTADITINPVGDPPIITSNGGGASATVTVLEGSTVVTDVNAGDADGDILTYSIIGGVDAARFSIDPSTGVLTFLTAPDFRTPGDVGSDNVYDVIVQASDGTAVDTQALAVTVTPANVAPPIFNPSPPDSPPSSDPPPRETGGEPAGDQAPVNGGSLDPGSPGQIAHGGQGFTTTGAREADTGNSPGQYDVSVKQEGEERIGPVEMMSDIMGFLQKPFDVTALKSEIQSLLHRSGFLQGLDRVRDDVQEVTASEKTSLASSIAVSTGLSIGYVVWLLRSGVLLTALLSSVPAWQFVNPLVVLDSAAKKNRQKGQKDVKDDSVESLFEESAAATGTSEAKTGDHTRHHRARWFRNRP</sequence>
<dbReference type="GO" id="GO:0007156">
    <property type="term" value="P:homophilic cell adhesion via plasma membrane adhesion molecules"/>
    <property type="evidence" value="ECO:0007669"/>
    <property type="project" value="InterPro"/>
</dbReference>
<evidence type="ECO:0000313" key="7">
    <source>
        <dbReference type="Proteomes" id="UP001302494"/>
    </source>
</evidence>
<dbReference type="Pfam" id="PF14252">
    <property type="entry name" value="DUF4347"/>
    <property type="match status" value="1"/>
</dbReference>
<feature type="domain" description="Laminin G" evidence="4">
    <location>
        <begin position="743"/>
        <end position="925"/>
    </location>
</feature>
<evidence type="ECO:0000256" key="1">
    <source>
        <dbReference type="ARBA" id="ARBA00022729"/>
    </source>
</evidence>
<dbReference type="InterPro" id="IPR013320">
    <property type="entry name" value="ConA-like_dom_sf"/>
</dbReference>
<dbReference type="SUPFAM" id="SSF49313">
    <property type="entry name" value="Cadherin-like"/>
    <property type="match status" value="1"/>
</dbReference>
<dbReference type="PROSITE" id="PS50268">
    <property type="entry name" value="CADHERIN_2"/>
    <property type="match status" value="1"/>
</dbReference>
<feature type="compositionally biased region" description="Pro residues" evidence="3">
    <location>
        <begin position="1773"/>
        <end position="1787"/>
    </location>
</feature>
<dbReference type="NCBIfam" id="NF041518">
    <property type="entry name" value="choice_anch_Q"/>
    <property type="match status" value="1"/>
</dbReference>
<dbReference type="Pfam" id="PF17963">
    <property type="entry name" value="Big_9"/>
    <property type="match status" value="1"/>
</dbReference>
<evidence type="ECO:0000256" key="2">
    <source>
        <dbReference type="ARBA" id="ARBA00023157"/>
    </source>
</evidence>
<dbReference type="Proteomes" id="UP001302494">
    <property type="component" value="Chromosome"/>
</dbReference>
<dbReference type="InterPro" id="IPR002126">
    <property type="entry name" value="Cadherin-like_dom"/>
</dbReference>
<dbReference type="KEGG" id="nneo:PQG83_08930"/>
<feature type="region of interest" description="Disordered" evidence="3">
    <location>
        <begin position="25"/>
        <end position="46"/>
    </location>
</feature>
<dbReference type="CDD" id="cd11304">
    <property type="entry name" value="Cadherin_repeat"/>
    <property type="match status" value="1"/>
</dbReference>
<dbReference type="InterPro" id="IPR011050">
    <property type="entry name" value="Pectin_lyase_fold/virulence"/>
</dbReference>
<dbReference type="EMBL" id="CP116968">
    <property type="protein sequence ID" value="WNM63863.1"/>
    <property type="molecule type" value="Genomic_DNA"/>
</dbReference>
<evidence type="ECO:0000313" key="6">
    <source>
        <dbReference type="EMBL" id="WNM63863.1"/>
    </source>
</evidence>
<dbReference type="GO" id="GO:0016020">
    <property type="term" value="C:membrane"/>
    <property type="evidence" value="ECO:0007669"/>
    <property type="project" value="InterPro"/>
</dbReference>
<dbReference type="InterPro" id="IPR006558">
    <property type="entry name" value="LamG-like"/>
</dbReference>
<dbReference type="PROSITE" id="PS50025">
    <property type="entry name" value="LAM_G_DOMAIN"/>
    <property type="match status" value="1"/>
</dbReference>
<evidence type="ECO:0000259" key="5">
    <source>
        <dbReference type="PROSITE" id="PS50268"/>
    </source>
</evidence>
<reference evidence="6 7" key="1">
    <citation type="submission" date="2023-01" db="EMBL/GenBank/DDBJ databases">
        <title>Cultivation and genomic characterization of new, ubiquitous marine nitrite-oxidizing bacteria from the Nitrospirales.</title>
        <authorList>
            <person name="Mueller A.J."/>
            <person name="Daebeler A."/>
            <person name="Herbold C.W."/>
            <person name="Kirkegaard R.H."/>
            <person name="Daims H."/>
        </authorList>
    </citation>
    <scope>NUCLEOTIDE SEQUENCE [LARGE SCALE GENOMIC DNA]</scope>
    <source>
        <strain evidence="6 7">DK</strain>
    </source>
</reference>
<evidence type="ECO:0000256" key="3">
    <source>
        <dbReference type="SAM" id="MobiDB-lite"/>
    </source>
</evidence>
<keyword evidence="2" id="KW-1015">Disulfide bond</keyword>
<organism evidence="6 7">
    <name type="scientific">Candidatus Nitrospira neomarina</name>
    <dbReference type="NCBI Taxonomy" id="3020899"/>
    <lineage>
        <taxon>Bacteria</taxon>
        <taxon>Pseudomonadati</taxon>
        <taxon>Nitrospirota</taxon>
        <taxon>Nitrospiria</taxon>
        <taxon>Nitrospirales</taxon>
        <taxon>Nitrospiraceae</taxon>
        <taxon>Nitrospira</taxon>
    </lineage>
</organism>
<dbReference type="SUPFAM" id="SSF49899">
    <property type="entry name" value="Concanavalin A-like lectins/glucanases"/>
    <property type="match status" value="1"/>
</dbReference>
<dbReference type="SMART" id="SM00710">
    <property type="entry name" value="PbH1"/>
    <property type="match status" value="4"/>
</dbReference>
<feature type="region of interest" description="Disordered" evidence="3">
    <location>
        <begin position="1980"/>
        <end position="2007"/>
    </location>
</feature>
<feature type="compositionally biased region" description="Basic residues" evidence="3">
    <location>
        <begin position="1995"/>
        <end position="2007"/>
    </location>
</feature>
<name>A0AA96GMF2_9BACT</name>
<dbReference type="InterPro" id="IPR059226">
    <property type="entry name" value="Choice_anch_Q_dom"/>
</dbReference>
<feature type="compositionally biased region" description="Polar residues" evidence="3">
    <location>
        <begin position="1823"/>
        <end position="1838"/>
    </location>
</feature>
<gene>
    <name evidence="6" type="ORF">PQG83_08930</name>
</gene>
<keyword evidence="1" id="KW-0732">Signal</keyword>
<dbReference type="InterPro" id="IPR001791">
    <property type="entry name" value="Laminin_G"/>
</dbReference>
<dbReference type="SMART" id="SM00560">
    <property type="entry name" value="LamGL"/>
    <property type="match status" value="1"/>
</dbReference>
<dbReference type="Gene3D" id="2.60.40.60">
    <property type="entry name" value="Cadherins"/>
    <property type="match status" value="1"/>
</dbReference>
<keyword evidence="7" id="KW-1185">Reference proteome</keyword>
<protein>
    <submittedName>
        <fullName evidence="6">DUF4347 domain-containing protein</fullName>
    </submittedName>
</protein>
<dbReference type="SUPFAM" id="SSF51126">
    <property type="entry name" value="Pectin lyase-like"/>
    <property type="match status" value="1"/>
</dbReference>
<dbReference type="GO" id="GO:0005509">
    <property type="term" value="F:calcium ion binding"/>
    <property type="evidence" value="ECO:0007669"/>
    <property type="project" value="InterPro"/>
</dbReference>
<dbReference type="InterPro" id="IPR006626">
    <property type="entry name" value="PbH1"/>
</dbReference>
<dbReference type="Pfam" id="PF13385">
    <property type="entry name" value="Laminin_G_3"/>
    <property type="match status" value="1"/>
</dbReference>
<evidence type="ECO:0000259" key="4">
    <source>
        <dbReference type="PROSITE" id="PS50025"/>
    </source>
</evidence>